<evidence type="ECO:0000256" key="3">
    <source>
        <dbReference type="SAM" id="MobiDB-lite"/>
    </source>
</evidence>
<organism evidence="4 5">
    <name type="scientific">Letharia columbiana</name>
    <dbReference type="NCBI Taxonomy" id="112416"/>
    <lineage>
        <taxon>Eukaryota</taxon>
        <taxon>Fungi</taxon>
        <taxon>Dikarya</taxon>
        <taxon>Ascomycota</taxon>
        <taxon>Pezizomycotina</taxon>
        <taxon>Lecanoromycetes</taxon>
        <taxon>OSLEUM clade</taxon>
        <taxon>Lecanoromycetidae</taxon>
        <taxon>Lecanorales</taxon>
        <taxon>Lecanorineae</taxon>
        <taxon>Parmeliaceae</taxon>
        <taxon>Letharia</taxon>
    </lineage>
</organism>
<dbReference type="RefSeq" id="XP_037165823.1">
    <property type="nucleotide sequence ID" value="XM_037307183.1"/>
</dbReference>
<comment type="caution">
    <text evidence="4">The sequence shown here is derived from an EMBL/GenBank/DDBJ whole genome shotgun (WGS) entry which is preliminary data.</text>
</comment>
<sequence>MFARSIAKALCQPSTPLSTLPPTFLLPLRARLTTITTSTTTTDPDPPEASFNHLPTSQTPTNSTPSHHPPTPPQRPHRLSRRSPLPPPTNANLSLLPLLAAQTPHYITAHLHTRPYLLTAGDTLRLPFHMPHAPPGTVLRLNRASMIGSRDYTFRGAPYVDEGLFVCRAVVVGIEGEPMRVVEKTKRRQRKVKRVTSKMRYTILRVKELRVLAGEREREREKERVEGEEEEEELEALMGEGGR</sequence>
<dbReference type="EMBL" id="JACCJC010000018">
    <property type="protein sequence ID" value="KAF6236484.1"/>
    <property type="molecule type" value="Genomic_DNA"/>
</dbReference>
<dbReference type="SUPFAM" id="SSF141091">
    <property type="entry name" value="L21p-like"/>
    <property type="match status" value="1"/>
</dbReference>
<feature type="compositionally biased region" description="Low complexity" evidence="3">
    <location>
        <begin position="55"/>
        <end position="66"/>
    </location>
</feature>
<keyword evidence="5" id="KW-1185">Reference proteome</keyword>
<dbReference type="InterPro" id="IPR028909">
    <property type="entry name" value="bL21-like"/>
</dbReference>
<dbReference type="GO" id="GO:0003735">
    <property type="term" value="F:structural constituent of ribosome"/>
    <property type="evidence" value="ECO:0007669"/>
    <property type="project" value="TreeGrafter"/>
</dbReference>
<gene>
    <name evidence="4" type="ORF">HO173_005265</name>
</gene>
<reference evidence="4 5" key="1">
    <citation type="journal article" date="2020" name="Genomics">
        <title>Complete, high-quality genomes from long-read metagenomic sequencing of two wolf lichen thalli reveals enigmatic genome architecture.</title>
        <authorList>
            <person name="McKenzie S.K."/>
            <person name="Walston R.F."/>
            <person name="Allen J.L."/>
        </authorList>
    </citation>
    <scope>NUCLEOTIDE SEQUENCE [LARGE SCALE GENOMIC DNA]</scope>
    <source>
        <strain evidence="4">WasteWater2</strain>
    </source>
</reference>
<evidence type="ECO:0000256" key="2">
    <source>
        <dbReference type="ARBA" id="ARBA00044129"/>
    </source>
</evidence>
<evidence type="ECO:0000313" key="5">
    <source>
        <dbReference type="Proteomes" id="UP000578531"/>
    </source>
</evidence>
<protein>
    <recommendedName>
        <fullName evidence="2">Large ribosomal subunit protein bL21m</fullName>
    </recommendedName>
</protein>
<accession>A0A8H6FX87</accession>
<proteinExistence type="inferred from homology"/>
<dbReference type="Proteomes" id="UP000578531">
    <property type="component" value="Unassembled WGS sequence"/>
</dbReference>
<dbReference type="AlphaFoldDB" id="A0A8H6FX87"/>
<name>A0A8H6FX87_9LECA</name>
<feature type="region of interest" description="Disordered" evidence="3">
    <location>
        <begin position="217"/>
        <end position="243"/>
    </location>
</feature>
<evidence type="ECO:0000256" key="1">
    <source>
        <dbReference type="ARBA" id="ARBA00008563"/>
    </source>
</evidence>
<feature type="region of interest" description="Disordered" evidence="3">
    <location>
        <begin position="37"/>
        <end position="91"/>
    </location>
</feature>
<dbReference type="GeneID" id="59286929"/>
<dbReference type="Pfam" id="PF00829">
    <property type="entry name" value="Ribosomal_L21p"/>
    <property type="match status" value="1"/>
</dbReference>
<feature type="compositionally biased region" description="Acidic residues" evidence="3">
    <location>
        <begin position="226"/>
        <end position="235"/>
    </location>
</feature>
<dbReference type="PANTHER" id="PTHR21349">
    <property type="entry name" value="50S RIBOSOMAL PROTEIN L21"/>
    <property type="match status" value="1"/>
</dbReference>
<dbReference type="InterPro" id="IPR036164">
    <property type="entry name" value="bL21-like_sf"/>
</dbReference>
<dbReference type="GO" id="GO:0005762">
    <property type="term" value="C:mitochondrial large ribosomal subunit"/>
    <property type="evidence" value="ECO:0007669"/>
    <property type="project" value="TreeGrafter"/>
</dbReference>
<dbReference type="OrthoDB" id="5994at2759"/>
<dbReference type="PANTHER" id="PTHR21349:SF0">
    <property type="entry name" value="LARGE RIBOSOMAL SUBUNIT PROTEIN BL21M"/>
    <property type="match status" value="1"/>
</dbReference>
<comment type="similarity">
    <text evidence="1">Belongs to the bacterial ribosomal protein bL21 family.</text>
</comment>
<evidence type="ECO:0000313" key="4">
    <source>
        <dbReference type="EMBL" id="KAF6236484.1"/>
    </source>
</evidence>